<dbReference type="PANTHER" id="PTHR38478:SF1">
    <property type="entry name" value="ZINC DEPENDENT METALLOPROTEASE DOMAIN LIPOPROTEIN"/>
    <property type="match status" value="1"/>
</dbReference>
<name>A0ABM7YVJ5_NOSCO</name>
<dbReference type="EMBL" id="AP025732">
    <property type="protein sequence ID" value="BDI14656.1"/>
    <property type="molecule type" value="Genomic_DNA"/>
</dbReference>
<dbReference type="InterPro" id="IPR032534">
    <property type="entry name" value="EcxA_zinc-bd"/>
</dbReference>
<feature type="domain" description="DUF5117" evidence="2">
    <location>
        <begin position="128"/>
        <end position="313"/>
    </location>
</feature>
<evidence type="ECO:0000313" key="3">
    <source>
        <dbReference type="EMBL" id="BDI14656.1"/>
    </source>
</evidence>
<dbReference type="Pfam" id="PF16313">
    <property type="entry name" value="DUF4953"/>
    <property type="match status" value="1"/>
</dbReference>
<sequence length="928" mass="105657">MKYWITKLAICIVFLYNLFLSADYAGANELSNISNIDVQQLNALPAVENLASADKNFSEIKKEDFCRFNGILNKIDKLEGLFTLYCSEDLGKIYLEIKPEQLNKNYLAIVTLESGVGESGIYSGLPISDFLFYFRRINNRLHFVVRNVKFRTESQAEQRSLARSFSDSVLYSLQIATIDPNSKNILISLDELLMQDFPGLSSLLKYSLQADYRLDERKSYFGDVNSFPENVEIDSIYGFSSLEGANLVTVPDSRALTLKVHYSFSRLRENNGYIPRLADDRVGYFITAFQNFSNNNAHESFVRYINRWHLEPSDPNARLSPPKKPIVYWIENAVPLEYRDAIREGVLMWNKAFEKAGFQNAIEVQQMPDDADWKPADVHYNTIRWFNSLDAGFARGPMRVNPFTGEILDADIIVDANMMLSIQQEYQALMEANSSLSTNPCQEKAEGQKDAGKLLDRFSASPNLPVTASSSPALFFSSEFCYDMESSNQAAIGALALSILPNTTASSETMKEYVHQYLRSLIAHEVGHTLGLRHNFHGSTMLAPEELNNTEITHSKGLVGSVMDYLPVNIAPQGIQQGDYFPRVIGPYDEWAIEYGYKRSPPTAFEAIIPESEKSFLDQIALASPQPELSYATDEDIWDINPLANVWDMSSDVLLYSQWQMDNARFIWQRLDKGYLSKGESYSNLRLKFNRVLKYYFRNAILLSKYIGGQSFRRLHASDDAAWAFVPVSLLKQRQALIKLQEYVFAEDAFSFSPELLNQLAPSRWEHWGSSARNNRLDYPIHDRILNFQSAILRSLLDSDRLNRLQDIELKTLPSQALSIPELFDTLQTGIWTEVLLPGEPKPISSIRRSLQREYLNILLEMMLGTTNTPEDGRTLAWYKLRQLQQAIDIRLKQLSGLPPLNDIYTLAHLEASGDRITKALNAHLISR</sequence>
<proteinExistence type="predicted"/>
<dbReference type="InterPro" id="IPR034032">
    <property type="entry name" value="Zn_MMP-like_bac"/>
</dbReference>
<dbReference type="Gene3D" id="3.40.390.10">
    <property type="entry name" value="Collagenase (Catalytic Domain)"/>
    <property type="match status" value="1"/>
</dbReference>
<keyword evidence="4" id="KW-1185">Reference proteome</keyword>
<dbReference type="Proteomes" id="UP001055453">
    <property type="component" value="Chromosome"/>
</dbReference>
<dbReference type="PANTHER" id="PTHR38478">
    <property type="entry name" value="PEPTIDASE M1A AND M12B"/>
    <property type="match status" value="1"/>
</dbReference>
<evidence type="ECO:0000259" key="1">
    <source>
        <dbReference type="Pfam" id="PF16313"/>
    </source>
</evidence>
<dbReference type="CDD" id="cd04276">
    <property type="entry name" value="ZnMc_MMP_like_2"/>
    <property type="match status" value="1"/>
</dbReference>
<feature type="domain" description="EcxA zinc-binding" evidence="1">
    <location>
        <begin position="508"/>
        <end position="835"/>
    </location>
</feature>
<evidence type="ECO:0000313" key="4">
    <source>
        <dbReference type="Proteomes" id="UP001055453"/>
    </source>
</evidence>
<dbReference type="InterPro" id="IPR033413">
    <property type="entry name" value="DUF5117"/>
</dbReference>
<dbReference type="SUPFAM" id="SSF55486">
    <property type="entry name" value="Metalloproteases ('zincins'), catalytic domain"/>
    <property type="match status" value="1"/>
</dbReference>
<protein>
    <recommendedName>
        <fullName evidence="5">Peptidase M43</fullName>
    </recommendedName>
</protein>
<accession>A0ABM7YVJ5</accession>
<organism evidence="3 4">
    <name type="scientific">Nostoc cf. commune SO-36</name>
    <dbReference type="NCBI Taxonomy" id="449208"/>
    <lineage>
        <taxon>Bacteria</taxon>
        <taxon>Bacillati</taxon>
        <taxon>Cyanobacteriota</taxon>
        <taxon>Cyanophyceae</taxon>
        <taxon>Nostocales</taxon>
        <taxon>Nostocaceae</taxon>
        <taxon>Nostoc</taxon>
    </lineage>
</organism>
<evidence type="ECO:0000259" key="2">
    <source>
        <dbReference type="Pfam" id="PF17148"/>
    </source>
</evidence>
<dbReference type="Pfam" id="PF17148">
    <property type="entry name" value="DUF5117"/>
    <property type="match status" value="1"/>
</dbReference>
<evidence type="ECO:0008006" key="5">
    <source>
        <dbReference type="Google" id="ProtNLM"/>
    </source>
</evidence>
<dbReference type="InterPro" id="IPR024079">
    <property type="entry name" value="MetalloPept_cat_dom_sf"/>
</dbReference>
<reference evidence="3" key="1">
    <citation type="submission" date="2022-04" db="EMBL/GenBank/DDBJ databases">
        <title>Complete genome sequence of a cyanobacterium, Nostoc sp. SO-36, isolated in Antarctica.</title>
        <authorList>
            <person name="Kanesaki Y."/>
            <person name="Effendi D."/>
            <person name="Sakamoto T."/>
            <person name="Ohtani S."/>
            <person name="Awai K."/>
        </authorList>
    </citation>
    <scope>NUCLEOTIDE SEQUENCE</scope>
    <source>
        <strain evidence="3">SO-36</strain>
    </source>
</reference>
<dbReference type="RefSeq" id="WP_251958209.1">
    <property type="nucleotide sequence ID" value="NZ_AP025732.1"/>
</dbReference>
<gene>
    <name evidence="3" type="ORF">ANSO36C_04580</name>
</gene>